<evidence type="ECO:0000313" key="9">
    <source>
        <dbReference type="Proteomes" id="UP000823886"/>
    </source>
</evidence>
<feature type="transmembrane region" description="Helical" evidence="7">
    <location>
        <begin position="88"/>
        <end position="110"/>
    </location>
</feature>
<keyword evidence="4 7" id="KW-0812">Transmembrane</keyword>
<feature type="transmembrane region" description="Helical" evidence="7">
    <location>
        <begin position="353"/>
        <end position="372"/>
    </location>
</feature>
<feature type="transmembrane region" description="Helical" evidence="7">
    <location>
        <begin position="52"/>
        <end position="76"/>
    </location>
</feature>
<proteinExistence type="predicted"/>
<dbReference type="InterPro" id="IPR002528">
    <property type="entry name" value="MATE_fam"/>
</dbReference>
<evidence type="ECO:0000256" key="3">
    <source>
        <dbReference type="ARBA" id="ARBA00022475"/>
    </source>
</evidence>
<keyword evidence="3" id="KW-1003">Cell membrane</keyword>
<evidence type="ECO:0000256" key="5">
    <source>
        <dbReference type="ARBA" id="ARBA00022989"/>
    </source>
</evidence>
<evidence type="ECO:0000256" key="6">
    <source>
        <dbReference type="ARBA" id="ARBA00023136"/>
    </source>
</evidence>
<keyword evidence="2" id="KW-0813">Transport</keyword>
<dbReference type="AlphaFoldDB" id="A0A9D2PMH0"/>
<dbReference type="NCBIfam" id="TIGR00797">
    <property type="entry name" value="matE"/>
    <property type="match status" value="1"/>
</dbReference>
<name>A0A9D2PMH0_9FIRM</name>
<comment type="subcellular location">
    <subcellularLocation>
        <location evidence="1">Cell membrane</location>
        <topology evidence="1">Multi-pass membrane protein</topology>
    </subcellularLocation>
</comment>
<accession>A0A9D2PMH0</accession>
<dbReference type="GO" id="GO:0042910">
    <property type="term" value="F:xenobiotic transmembrane transporter activity"/>
    <property type="evidence" value="ECO:0007669"/>
    <property type="project" value="InterPro"/>
</dbReference>
<gene>
    <name evidence="8" type="ORF">H9753_09175</name>
</gene>
<keyword evidence="6 7" id="KW-0472">Membrane</keyword>
<dbReference type="PANTHER" id="PTHR43549">
    <property type="entry name" value="MULTIDRUG RESISTANCE PROTEIN YPNP-RELATED"/>
    <property type="match status" value="1"/>
</dbReference>
<dbReference type="EMBL" id="DWVZ01000124">
    <property type="protein sequence ID" value="HJC63772.1"/>
    <property type="molecule type" value="Genomic_DNA"/>
</dbReference>
<feature type="transmembrane region" description="Helical" evidence="7">
    <location>
        <begin position="419"/>
        <end position="440"/>
    </location>
</feature>
<dbReference type="GO" id="GO:0015297">
    <property type="term" value="F:antiporter activity"/>
    <property type="evidence" value="ECO:0007669"/>
    <property type="project" value="InterPro"/>
</dbReference>
<evidence type="ECO:0000256" key="1">
    <source>
        <dbReference type="ARBA" id="ARBA00004651"/>
    </source>
</evidence>
<feature type="transmembrane region" description="Helical" evidence="7">
    <location>
        <begin position="130"/>
        <end position="154"/>
    </location>
</feature>
<protein>
    <submittedName>
        <fullName evidence="8">MATE family efflux transporter</fullName>
    </submittedName>
</protein>
<feature type="transmembrane region" description="Helical" evidence="7">
    <location>
        <begin position="161"/>
        <end position="180"/>
    </location>
</feature>
<dbReference type="Pfam" id="PF01554">
    <property type="entry name" value="MatE"/>
    <property type="match status" value="2"/>
</dbReference>
<dbReference type="CDD" id="cd13138">
    <property type="entry name" value="MATE_yoeA_like"/>
    <property type="match status" value="1"/>
</dbReference>
<dbReference type="InterPro" id="IPR048279">
    <property type="entry name" value="MdtK-like"/>
</dbReference>
<reference evidence="8" key="2">
    <citation type="submission" date="2021-04" db="EMBL/GenBank/DDBJ databases">
        <authorList>
            <person name="Gilroy R."/>
        </authorList>
    </citation>
    <scope>NUCLEOTIDE SEQUENCE</scope>
    <source>
        <strain evidence="8">ChiBcec2-3848</strain>
    </source>
</reference>
<organism evidence="8 9">
    <name type="scientific">Candidatus Blautia merdavium</name>
    <dbReference type="NCBI Taxonomy" id="2838494"/>
    <lineage>
        <taxon>Bacteria</taxon>
        <taxon>Bacillati</taxon>
        <taxon>Bacillota</taxon>
        <taxon>Clostridia</taxon>
        <taxon>Lachnospirales</taxon>
        <taxon>Lachnospiraceae</taxon>
        <taxon>Blautia</taxon>
    </lineage>
</organism>
<evidence type="ECO:0000256" key="4">
    <source>
        <dbReference type="ARBA" id="ARBA00022692"/>
    </source>
</evidence>
<dbReference type="PIRSF" id="PIRSF006603">
    <property type="entry name" value="DinF"/>
    <property type="match status" value="1"/>
</dbReference>
<feature type="transmembrane region" description="Helical" evidence="7">
    <location>
        <begin position="384"/>
        <end position="407"/>
    </location>
</feature>
<keyword evidence="5 7" id="KW-1133">Transmembrane helix</keyword>
<evidence type="ECO:0000256" key="7">
    <source>
        <dbReference type="SAM" id="Phobius"/>
    </source>
</evidence>
<feature type="transmembrane region" description="Helical" evidence="7">
    <location>
        <begin position="186"/>
        <end position="205"/>
    </location>
</feature>
<feature type="transmembrane region" description="Helical" evidence="7">
    <location>
        <begin position="234"/>
        <end position="253"/>
    </location>
</feature>
<dbReference type="GO" id="GO:0005886">
    <property type="term" value="C:plasma membrane"/>
    <property type="evidence" value="ECO:0007669"/>
    <property type="project" value="UniProtKB-SubCell"/>
</dbReference>
<comment type="caution">
    <text evidence="8">The sequence shown here is derived from an EMBL/GenBank/DDBJ whole genome shotgun (WGS) entry which is preliminary data.</text>
</comment>
<feature type="transmembrane region" description="Helical" evidence="7">
    <location>
        <begin position="312"/>
        <end position="333"/>
    </location>
</feature>
<dbReference type="PANTHER" id="PTHR43549:SF3">
    <property type="entry name" value="MULTIDRUG RESISTANCE PROTEIN YPNP-RELATED"/>
    <property type="match status" value="1"/>
</dbReference>
<sequence length="448" mass="48358">MTSGNPTKLMASFAAPLMLANFGQQLYTIVDAMIVGKGVGVEALAAVGATDWSYWLALWVIQALAQGFSIPISQYFGEGNRKKMRQTIAMSIKLCLVSGCALTVVCLLMAKPLLNLLQTPDNIFNSASQYLLTMFGGILIVLAYNMASAILRAFGDGKSPLIAIAVAAVTNIVLDLLFVLVFHWGIIGAAVATITAQFLAFLYCLRTLAKMDIMKLEKDDWNFRKEIVSKQCRLGIPLALQNILIAIGGMILQSAINQHGFVFIAGFTATNKIYGLLESSALSIGYAITTYMAQNYGGGFYKRIRQGLKSSVLIAVVLSVCVSAFMIAVGKPILSLFIDAANANAEEVLSVAYHYLFIMSCLLLPLYLLFVFRNTLQGLGNGIAPFLSGVMEFAARVSVSCFFTRIWGDDIIFYAEPSAWIAAMAVLVAICLKTVSSLPASDAQSQQA</sequence>
<dbReference type="InterPro" id="IPR052031">
    <property type="entry name" value="Membrane_Transporter-Flippase"/>
</dbReference>
<feature type="transmembrane region" description="Helical" evidence="7">
    <location>
        <begin position="273"/>
        <end position="292"/>
    </location>
</feature>
<evidence type="ECO:0000256" key="2">
    <source>
        <dbReference type="ARBA" id="ARBA00022448"/>
    </source>
</evidence>
<reference evidence="8" key="1">
    <citation type="journal article" date="2021" name="PeerJ">
        <title>Extensive microbial diversity within the chicken gut microbiome revealed by metagenomics and culture.</title>
        <authorList>
            <person name="Gilroy R."/>
            <person name="Ravi A."/>
            <person name="Getino M."/>
            <person name="Pursley I."/>
            <person name="Horton D.L."/>
            <person name="Alikhan N.F."/>
            <person name="Baker D."/>
            <person name="Gharbi K."/>
            <person name="Hall N."/>
            <person name="Watson M."/>
            <person name="Adriaenssens E.M."/>
            <person name="Foster-Nyarko E."/>
            <person name="Jarju S."/>
            <person name="Secka A."/>
            <person name="Antonio M."/>
            <person name="Oren A."/>
            <person name="Chaudhuri R.R."/>
            <person name="La Ragione R."/>
            <person name="Hildebrand F."/>
            <person name="Pallen M.J."/>
        </authorList>
    </citation>
    <scope>NUCLEOTIDE SEQUENCE</scope>
    <source>
        <strain evidence="8">ChiBcec2-3848</strain>
    </source>
</reference>
<dbReference type="Proteomes" id="UP000823886">
    <property type="component" value="Unassembled WGS sequence"/>
</dbReference>
<evidence type="ECO:0000313" key="8">
    <source>
        <dbReference type="EMBL" id="HJC63772.1"/>
    </source>
</evidence>